<dbReference type="InterPro" id="IPR012106">
    <property type="entry name" value="Phage_Mu_Gp1"/>
</dbReference>
<dbReference type="Pfam" id="PF10123">
    <property type="entry name" value="Mu-like_Pro"/>
    <property type="match status" value="1"/>
</dbReference>
<organism evidence="1 2">
    <name type="scientific">Shewanella hanedai</name>
    <name type="common">Alteromonas hanedai</name>
    <dbReference type="NCBI Taxonomy" id="25"/>
    <lineage>
        <taxon>Bacteria</taxon>
        <taxon>Pseudomonadati</taxon>
        <taxon>Pseudomonadota</taxon>
        <taxon>Gammaproteobacteria</taxon>
        <taxon>Alteromonadales</taxon>
        <taxon>Shewanellaceae</taxon>
        <taxon>Shewanella</taxon>
    </lineage>
</organism>
<dbReference type="EMBL" id="VKGK01000057">
    <property type="protein sequence ID" value="TRY10624.1"/>
    <property type="molecule type" value="Genomic_DNA"/>
</dbReference>
<comment type="caution">
    <text evidence="1">The sequence shown here is derived from an EMBL/GenBank/DDBJ whole genome shotgun (WGS) entry which is preliminary data.</text>
</comment>
<dbReference type="RefSeq" id="WP_144042871.1">
    <property type="nucleotide sequence ID" value="NZ_BMPL01000011.1"/>
</dbReference>
<keyword evidence="2" id="KW-1185">Reference proteome</keyword>
<name>A0A553JDU5_SHEHA</name>
<protein>
    <submittedName>
        <fullName evidence="1">Phage scaffold protein</fullName>
    </submittedName>
</protein>
<reference evidence="2" key="1">
    <citation type="submission" date="2019-07" db="EMBL/GenBank/DDBJ databases">
        <title>Shewanella sp. YLB-08 draft genomic sequence.</title>
        <authorList>
            <person name="Yu L."/>
        </authorList>
    </citation>
    <scope>NUCLEOTIDE SEQUENCE [LARGE SCALE GENOMIC DNA]</scope>
    <source>
        <strain evidence="2">JCM 20706</strain>
    </source>
</reference>
<evidence type="ECO:0000313" key="1">
    <source>
        <dbReference type="EMBL" id="TRY10624.1"/>
    </source>
</evidence>
<gene>
    <name evidence="1" type="ORF">FN961_25040</name>
</gene>
<evidence type="ECO:0000313" key="2">
    <source>
        <dbReference type="Proteomes" id="UP000318126"/>
    </source>
</evidence>
<sequence>MKTLNLSSNSIAALSAKHSLPSVDGESVAVLTFAFDGETAQLGINNNNNNTSRVQLLPDGEFAAKDGRPFEVPGGKWLMDALAFSNIQTNVTERSNDFHFDYEHQTLNSDANGKPAPAAGWFNELEYVPGEGLFALNVDWTSAAAKFIANKEYRYTSAVFSYDAQSGRPLALLHVALTNDPALDGMKAIAALKQGALNASAHSNSANSNTPSQSTQGNKPMNNALTLLLGLLGIDAPSDLSDAAALKAVTDTATTTIATLKVKADKASTLEVELNTANESVAALKAGGADNKGGEVDLSKYVPKATYDATVTAMAALKAGNDKDSVEQLLKDNADKVLTAEVDYLTDFGKQQGVAALKNMLEVRPAMAALSATQTQGKQKPGAGNEKLSTEQLAVCKNMGLTTEEFTASMKEEEA</sequence>
<dbReference type="OrthoDB" id="2043985at2"/>
<accession>A0A553JDU5</accession>
<proteinExistence type="predicted"/>
<dbReference type="AlphaFoldDB" id="A0A553JDU5"/>
<dbReference type="PIRSF" id="PIRSF016624">
    <property type="entry name" value="Mu_prophg_I"/>
    <property type="match status" value="1"/>
</dbReference>
<dbReference type="Proteomes" id="UP000318126">
    <property type="component" value="Unassembled WGS sequence"/>
</dbReference>